<comment type="caution">
    <text evidence="2">The sequence shown here is derived from an EMBL/GenBank/DDBJ whole genome shotgun (WGS) entry which is preliminary data.</text>
</comment>
<dbReference type="EMBL" id="WIGO01000324">
    <property type="protein sequence ID" value="KAF6817086.1"/>
    <property type="molecule type" value="Genomic_DNA"/>
</dbReference>
<accession>A0A8H6JQN2</accession>
<dbReference type="Proteomes" id="UP000654918">
    <property type="component" value="Unassembled WGS sequence"/>
</dbReference>
<sequence>MRVQSFGSASDASDASDASRRRSRCRKLGVRPNSNKVSKINDTSGKKRAPRVQQNYTETNMAGSSWFANGIALWLHSRLLLELRGRFAAGSA</sequence>
<protein>
    <submittedName>
        <fullName evidence="2">Uncharacterized protein</fullName>
    </submittedName>
</protein>
<proteinExistence type="predicted"/>
<evidence type="ECO:0000313" key="2">
    <source>
        <dbReference type="EMBL" id="KAF6817086.1"/>
    </source>
</evidence>
<keyword evidence="3" id="KW-1185">Reference proteome</keyword>
<dbReference type="AlphaFoldDB" id="A0A8H6JQN2"/>
<gene>
    <name evidence="2" type="ORF">CPLU01_13681</name>
</gene>
<feature type="region of interest" description="Disordered" evidence="1">
    <location>
        <begin position="1"/>
        <end position="50"/>
    </location>
</feature>
<reference evidence="2" key="1">
    <citation type="journal article" date="2020" name="Phytopathology">
        <title>Genome Sequence Resources of Colletotrichum truncatum, C. plurivorum, C. musicola, and C. sojae: Four Species Pathogenic to Soybean (Glycine max).</title>
        <authorList>
            <person name="Rogerio F."/>
            <person name="Boufleur T.R."/>
            <person name="Ciampi-Guillardi M."/>
            <person name="Sukno S.A."/>
            <person name="Thon M.R."/>
            <person name="Massola Junior N.S."/>
            <person name="Baroncelli R."/>
        </authorList>
    </citation>
    <scope>NUCLEOTIDE SEQUENCE</scope>
    <source>
        <strain evidence="2">LFN00145</strain>
    </source>
</reference>
<name>A0A8H6JQN2_9PEZI</name>
<feature type="compositionally biased region" description="Polar residues" evidence="1">
    <location>
        <begin position="32"/>
        <end position="43"/>
    </location>
</feature>
<evidence type="ECO:0000256" key="1">
    <source>
        <dbReference type="SAM" id="MobiDB-lite"/>
    </source>
</evidence>
<evidence type="ECO:0000313" key="3">
    <source>
        <dbReference type="Proteomes" id="UP000654918"/>
    </source>
</evidence>
<organism evidence="2 3">
    <name type="scientific">Colletotrichum plurivorum</name>
    <dbReference type="NCBI Taxonomy" id="2175906"/>
    <lineage>
        <taxon>Eukaryota</taxon>
        <taxon>Fungi</taxon>
        <taxon>Dikarya</taxon>
        <taxon>Ascomycota</taxon>
        <taxon>Pezizomycotina</taxon>
        <taxon>Sordariomycetes</taxon>
        <taxon>Hypocreomycetidae</taxon>
        <taxon>Glomerellales</taxon>
        <taxon>Glomerellaceae</taxon>
        <taxon>Colletotrichum</taxon>
        <taxon>Colletotrichum orchidearum species complex</taxon>
    </lineage>
</organism>